<organism evidence="1 2">
    <name type="scientific">Methylocella tundrae</name>
    <dbReference type="NCBI Taxonomy" id="227605"/>
    <lineage>
        <taxon>Bacteria</taxon>
        <taxon>Pseudomonadati</taxon>
        <taxon>Pseudomonadota</taxon>
        <taxon>Alphaproteobacteria</taxon>
        <taxon>Hyphomicrobiales</taxon>
        <taxon>Beijerinckiaceae</taxon>
        <taxon>Methylocella</taxon>
    </lineage>
</organism>
<dbReference type="Proteomes" id="UP000485880">
    <property type="component" value="Unassembled WGS sequence"/>
</dbReference>
<evidence type="ECO:0000313" key="1">
    <source>
        <dbReference type="EMBL" id="VTZ49335.1"/>
    </source>
</evidence>
<comment type="caution">
    <text evidence="1">The sequence shown here is derived from an EMBL/GenBank/DDBJ whole genome shotgun (WGS) entry which is preliminary data.</text>
</comment>
<dbReference type="EMBL" id="CABFMQ020000057">
    <property type="protein sequence ID" value="VTZ49335.1"/>
    <property type="molecule type" value="Genomic_DNA"/>
</dbReference>
<reference evidence="1 2" key="1">
    <citation type="submission" date="2019-05" db="EMBL/GenBank/DDBJ databases">
        <authorList>
            <person name="Farhan Ul Haque M."/>
        </authorList>
    </citation>
    <scope>NUCLEOTIDE SEQUENCE [LARGE SCALE GENOMIC DNA]</scope>
    <source>
        <strain evidence="1">2</strain>
    </source>
</reference>
<protein>
    <submittedName>
        <fullName evidence="1">Uncharacterized protein</fullName>
    </submittedName>
</protein>
<name>A0A8B6M3K3_METTU</name>
<sequence length="43" mass="4683">MRSAPIAALRRTVPVQHLGGLIVARLEEVGADRLRECGIVDDE</sequence>
<dbReference type="AlphaFoldDB" id="A0A8B6M3K3"/>
<gene>
    <name evidence="1" type="ORF">MPC4_150117</name>
</gene>
<proteinExistence type="predicted"/>
<keyword evidence="2" id="KW-1185">Reference proteome</keyword>
<evidence type="ECO:0000313" key="2">
    <source>
        <dbReference type="Proteomes" id="UP000485880"/>
    </source>
</evidence>
<accession>A0A8B6M3K3</accession>